<dbReference type="EMBL" id="MHMW01000021">
    <property type="protein sequence ID" value="OGZ34004.1"/>
    <property type="molecule type" value="Genomic_DNA"/>
</dbReference>
<protein>
    <recommendedName>
        <fullName evidence="3">Nucleotidyl transferase AbiEii/AbiGii toxin family protein</fullName>
    </recommendedName>
</protein>
<organism evidence="1 2">
    <name type="scientific">Candidatus Portnoybacteria bacterium RBG_19FT_COMBO_36_7</name>
    <dbReference type="NCBI Taxonomy" id="1801992"/>
    <lineage>
        <taxon>Bacteria</taxon>
        <taxon>Candidatus Portnoyibacteriota</taxon>
    </lineage>
</organism>
<name>A0A1G2F7G5_9BACT</name>
<sequence>MHPESISEQTRTVLAKISGVSIAKNFYLAGGTALALQFGHRESIDLDWFSSQKFSNLEIEKVISGLGQLEIAGESDGTIHGSLDNIRVSFFYYDYKQLFPFVRFENINIADERDIAAMKISAISQRASKKDFIDLYFLLEKYSLRELINLFEQKFSGIKYNKIHILKSLAYFEDAESDPMPKMIKPMDWISVKEKIRTETNKLLSA</sequence>
<proteinExistence type="predicted"/>
<evidence type="ECO:0000313" key="1">
    <source>
        <dbReference type="EMBL" id="OGZ34004.1"/>
    </source>
</evidence>
<gene>
    <name evidence="1" type="ORF">A2Y98_00895</name>
</gene>
<reference evidence="1 2" key="1">
    <citation type="journal article" date="2016" name="Nat. Commun.">
        <title>Thousands of microbial genomes shed light on interconnected biogeochemical processes in an aquifer system.</title>
        <authorList>
            <person name="Anantharaman K."/>
            <person name="Brown C.T."/>
            <person name="Hug L.A."/>
            <person name="Sharon I."/>
            <person name="Castelle C.J."/>
            <person name="Probst A.J."/>
            <person name="Thomas B.C."/>
            <person name="Singh A."/>
            <person name="Wilkins M.J."/>
            <person name="Karaoz U."/>
            <person name="Brodie E.L."/>
            <person name="Williams K.H."/>
            <person name="Hubbard S.S."/>
            <person name="Banfield J.F."/>
        </authorList>
    </citation>
    <scope>NUCLEOTIDE SEQUENCE [LARGE SCALE GENOMIC DNA]</scope>
</reference>
<comment type="caution">
    <text evidence="1">The sequence shown here is derived from an EMBL/GenBank/DDBJ whole genome shotgun (WGS) entry which is preliminary data.</text>
</comment>
<evidence type="ECO:0008006" key="3">
    <source>
        <dbReference type="Google" id="ProtNLM"/>
    </source>
</evidence>
<dbReference type="AlphaFoldDB" id="A0A1G2F7G5"/>
<dbReference type="InterPro" id="IPR014942">
    <property type="entry name" value="AbiEii"/>
</dbReference>
<accession>A0A1G2F7G5</accession>
<evidence type="ECO:0000313" key="2">
    <source>
        <dbReference type="Proteomes" id="UP000179099"/>
    </source>
</evidence>
<dbReference type="Proteomes" id="UP000179099">
    <property type="component" value="Unassembled WGS sequence"/>
</dbReference>
<dbReference type="Pfam" id="PF08843">
    <property type="entry name" value="AbiEii"/>
    <property type="match status" value="1"/>
</dbReference>